<keyword evidence="2" id="KW-0812">Transmembrane</keyword>
<evidence type="ECO:0000313" key="3">
    <source>
        <dbReference type="EMBL" id="GAA3549540.1"/>
    </source>
</evidence>
<evidence type="ECO:0008006" key="5">
    <source>
        <dbReference type="Google" id="ProtNLM"/>
    </source>
</evidence>
<dbReference type="EMBL" id="BAAAYR010000001">
    <property type="protein sequence ID" value="GAA3549540.1"/>
    <property type="molecule type" value="Genomic_DNA"/>
</dbReference>
<dbReference type="RefSeq" id="WP_204912773.1">
    <property type="nucleotide sequence ID" value="NZ_BAAAYR010000001.1"/>
</dbReference>
<feature type="transmembrane region" description="Helical" evidence="2">
    <location>
        <begin position="45"/>
        <end position="65"/>
    </location>
</feature>
<keyword evidence="2" id="KW-0472">Membrane</keyword>
<proteinExistence type="predicted"/>
<gene>
    <name evidence="3" type="ORF">GCM10022197_00460</name>
</gene>
<reference evidence="4" key="1">
    <citation type="journal article" date="2019" name="Int. J. Syst. Evol. Microbiol.">
        <title>The Global Catalogue of Microorganisms (GCM) 10K type strain sequencing project: providing services to taxonomists for standard genome sequencing and annotation.</title>
        <authorList>
            <consortium name="The Broad Institute Genomics Platform"/>
            <consortium name="The Broad Institute Genome Sequencing Center for Infectious Disease"/>
            <person name="Wu L."/>
            <person name="Ma J."/>
        </authorList>
    </citation>
    <scope>NUCLEOTIDE SEQUENCE [LARGE SCALE GENOMIC DNA]</scope>
    <source>
        <strain evidence="4">JCM 16540</strain>
    </source>
</reference>
<evidence type="ECO:0000256" key="2">
    <source>
        <dbReference type="SAM" id="Phobius"/>
    </source>
</evidence>
<organism evidence="3 4">
    <name type="scientific">Microlunatus spumicola</name>
    <dbReference type="NCBI Taxonomy" id="81499"/>
    <lineage>
        <taxon>Bacteria</taxon>
        <taxon>Bacillati</taxon>
        <taxon>Actinomycetota</taxon>
        <taxon>Actinomycetes</taxon>
        <taxon>Propionibacteriales</taxon>
        <taxon>Propionibacteriaceae</taxon>
        <taxon>Microlunatus</taxon>
    </lineage>
</organism>
<keyword evidence="2" id="KW-1133">Transmembrane helix</keyword>
<name>A0ABP6WBI8_9ACTN</name>
<dbReference type="Proteomes" id="UP001500767">
    <property type="component" value="Unassembled WGS sequence"/>
</dbReference>
<comment type="caution">
    <text evidence="3">The sequence shown here is derived from an EMBL/GenBank/DDBJ whole genome shotgun (WGS) entry which is preliminary data.</text>
</comment>
<evidence type="ECO:0000256" key="1">
    <source>
        <dbReference type="SAM" id="MobiDB-lite"/>
    </source>
</evidence>
<feature type="region of interest" description="Disordered" evidence="1">
    <location>
        <begin position="75"/>
        <end position="108"/>
    </location>
</feature>
<protein>
    <recommendedName>
        <fullName evidence="5">PknH-like extracellular domain-containing protein</fullName>
    </recommendedName>
</protein>
<keyword evidence="4" id="KW-1185">Reference proteome</keyword>
<sequence length="251" mass="26085">MPDHDDGTDTDDLDARFDGLVREVESGTRRPGAQHAIGAARGRRAGLAAAALVVVLALAGGIGGWTRQEQRLAVPVGPPSTTASALPPSPDADSQAPTPQPMTVDGLNQAGAGWVSWTSEDDASATAAPRCLTQATRPVIATSSRFLARTSAEGSLERLRFASRDDANAAMLATVQAFDACPESIGISNHDITADLEVVAFPFGRGDQRGAVWLVAFGDRMDVFHVVGVPPVPDDVSAEVSRVLAADVQVP</sequence>
<feature type="compositionally biased region" description="Low complexity" evidence="1">
    <location>
        <begin position="79"/>
        <end position="97"/>
    </location>
</feature>
<accession>A0ABP6WBI8</accession>
<evidence type="ECO:0000313" key="4">
    <source>
        <dbReference type="Proteomes" id="UP001500767"/>
    </source>
</evidence>